<evidence type="ECO:0000313" key="3">
    <source>
        <dbReference type="EMBL" id="CCX31338.1"/>
    </source>
</evidence>
<protein>
    <submittedName>
        <fullName evidence="3">Uncharacterized protein</fullName>
    </submittedName>
</protein>
<dbReference type="AlphaFoldDB" id="U4LHE8"/>
<reference evidence="3 4" key="1">
    <citation type="journal article" date="2013" name="PLoS Genet.">
        <title>The genome and development-dependent transcriptomes of Pyronema confluens: a window into fungal evolution.</title>
        <authorList>
            <person name="Traeger S."/>
            <person name="Altegoer F."/>
            <person name="Freitag M."/>
            <person name="Gabaldon T."/>
            <person name="Kempken F."/>
            <person name="Kumar A."/>
            <person name="Marcet-Houben M."/>
            <person name="Poggeler S."/>
            <person name="Stajich J.E."/>
            <person name="Nowrousian M."/>
        </authorList>
    </citation>
    <scope>NUCLEOTIDE SEQUENCE [LARGE SCALE GENOMIC DNA]</scope>
    <source>
        <strain evidence="4">CBS 100304</strain>
        <tissue evidence="3">Vegetative mycelium</tissue>
    </source>
</reference>
<keyword evidence="2" id="KW-0812">Transmembrane</keyword>
<name>U4LHE8_PYROM</name>
<evidence type="ECO:0000256" key="2">
    <source>
        <dbReference type="SAM" id="Phobius"/>
    </source>
</evidence>
<evidence type="ECO:0000256" key="1">
    <source>
        <dbReference type="SAM" id="MobiDB-lite"/>
    </source>
</evidence>
<sequence>MDKIKSAPKAIATKVEEMFEDVKSASKAVATEAAKKVENGKKKAEEIKSNIPMPGGDNDTEKDKASAASNSNSMRTYNLPYIVAIAGAVCGALLLG</sequence>
<feature type="compositionally biased region" description="Basic and acidic residues" evidence="1">
    <location>
        <begin position="34"/>
        <end position="48"/>
    </location>
</feature>
<keyword evidence="2" id="KW-0472">Membrane</keyword>
<organism evidence="3 4">
    <name type="scientific">Pyronema omphalodes (strain CBS 100304)</name>
    <name type="common">Pyronema confluens</name>
    <dbReference type="NCBI Taxonomy" id="1076935"/>
    <lineage>
        <taxon>Eukaryota</taxon>
        <taxon>Fungi</taxon>
        <taxon>Dikarya</taxon>
        <taxon>Ascomycota</taxon>
        <taxon>Pezizomycotina</taxon>
        <taxon>Pezizomycetes</taxon>
        <taxon>Pezizales</taxon>
        <taxon>Pyronemataceae</taxon>
        <taxon>Pyronema</taxon>
    </lineage>
</organism>
<evidence type="ECO:0000313" key="4">
    <source>
        <dbReference type="Proteomes" id="UP000018144"/>
    </source>
</evidence>
<feature type="region of interest" description="Disordered" evidence="1">
    <location>
        <begin position="34"/>
        <end position="70"/>
    </location>
</feature>
<dbReference type="EMBL" id="HF935589">
    <property type="protein sequence ID" value="CCX31338.1"/>
    <property type="molecule type" value="Genomic_DNA"/>
</dbReference>
<keyword evidence="4" id="KW-1185">Reference proteome</keyword>
<feature type="transmembrane region" description="Helical" evidence="2">
    <location>
        <begin position="79"/>
        <end position="95"/>
    </location>
</feature>
<gene>
    <name evidence="3" type="ORF">PCON_10639</name>
</gene>
<proteinExistence type="predicted"/>
<accession>U4LHE8</accession>
<dbReference type="Proteomes" id="UP000018144">
    <property type="component" value="Unassembled WGS sequence"/>
</dbReference>
<keyword evidence="2" id="KW-1133">Transmembrane helix</keyword>